<dbReference type="InterPro" id="IPR018060">
    <property type="entry name" value="HTH_AraC"/>
</dbReference>
<dbReference type="Proteomes" id="UP000679725">
    <property type="component" value="Unassembled WGS sequence"/>
</dbReference>
<dbReference type="PROSITE" id="PS01124">
    <property type="entry name" value="HTH_ARAC_FAMILY_2"/>
    <property type="match status" value="1"/>
</dbReference>
<evidence type="ECO:0000256" key="2">
    <source>
        <dbReference type="ARBA" id="ARBA00023125"/>
    </source>
</evidence>
<keyword evidence="2" id="KW-0238">DNA-binding</keyword>
<evidence type="ECO:0000256" key="1">
    <source>
        <dbReference type="ARBA" id="ARBA00023015"/>
    </source>
</evidence>
<name>A0ABM8UTD8_9BACT</name>
<keyword evidence="1" id="KW-0805">Transcription regulation</keyword>
<dbReference type="SUPFAM" id="SSF46689">
    <property type="entry name" value="Homeodomain-like"/>
    <property type="match status" value="1"/>
</dbReference>
<sequence length="309" mass="36009">MIASQVFFSILKQKSQHSQAYIAMSSTVFNNNLKTLGLLHVSQEQTDVINGPAYKEYIKILYLPADYKLRVDFACYETQQPTLFFISPNQYLELEAAGEESGYFIFYNRDFYCIQIHDQEVACDGLLFNNIRNMPKVELSDAENAFLGGLFKEMIQEFHLNDSSLEEMVRTYLKQLLIRATRSWKRQHLTHDVTEQQSDLEFFRKFTRLVEEHYKSKHTVADYADFLCMAPKTITHKFNRLRLPQPNEVIKNRIILEAKRLLVHTSLTAKEIAYDLGYNDPAYFSRLFQTKTGESPSGFRSSFLAVEPQ</sequence>
<dbReference type="PANTHER" id="PTHR43280">
    <property type="entry name" value="ARAC-FAMILY TRANSCRIPTIONAL REGULATOR"/>
    <property type="match status" value="1"/>
</dbReference>
<feature type="domain" description="HTH araC/xylS-type" evidence="4">
    <location>
        <begin position="204"/>
        <end position="302"/>
    </location>
</feature>
<dbReference type="EMBL" id="CAJRAU010000005">
    <property type="protein sequence ID" value="CAG5071557.1"/>
    <property type="molecule type" value="Genomic_DNA"/>
</dbReference>
<comment type="caution">
    <text evidence="5">The sequence shown here is derived from an EMBL/GenBank/DDBJ whole genome shotgun (WGS) entry which is preliminary data.</text>
</comment>
<evidence type="ECO:0000259" key="4">
    <source>
        <dbReference type="PROSITE" id="PS01124"/>
    </source>
</evidence>
<dbReference type="Gene3D" id="1.10.10.60">
    <property type="entry name" value="Homeodomain-like"/>
    <property type="match status" value="1"/>
</dbReference>
<dbReference type="SMART" id="SM00342">
    <property type="entry name" value="HTH_ARAC"/>
    <property type="match status" value="1"/>
</dbReference>
<dbReference type="InterPro" id="IPR009057">
    <property type="entry name" value="Homeodomain-like_sf"/>
</dbReference>
<dbReference type="PANTHER" id="PTHR43280:SF32">
    <property type="entry name" value="TRANSCRIPTIONAL REGULATORY PROTEIN"/>
    <property type="match status" value="1"/>
</dbReference>
<organism evidence="5 6">
    <name type="scientific">Dyadobacter linearis</name>
    <dbReference type="NCBI Taxonomy" id="2823330"/>
    <lineage>
        <taxon>Bacteria</taxon>
        <taxon>Pseudomonadati</taxon>
        <taxon>Bacteroidota</taxon>
        <taxon>Cytophagia</taxon>
        <taxon>Cytophagales</taxon>
        <taxon>Spirosomataceae</taxon>
        <taxon>Dyadobacter</taxon>
    </lineage>
</organism>
<evidence type="ECO:0000313" key="5">
    <source>
        <dbReference type="EMBL" id="CAG5071557.1"/>
    </source>
</evidence>
<evidence type="ECO:0000256" key="3">
    <source>
        <dbReference type="ARBA" id="ARBA00023163"/>
    </source>
</evidence>
<gene>
    <name evidence="5" type="primary">rhaR_6</name>
    <name evidence="5" type="ORF">DYBT9623_03556</name>
</gene>
<dbReference type="Pfam" id="PF12833">
    <property type="entry name" value="HTH_18"/>
    <property type="match status" value="1"/>
</dbReference>
<keyword evidence="3" id="KW-0804">Transcription</keyword>
<evidence type="ECO:0000313" key="6">
    <source>
        <dbReference type="Proteomes" id="UP000679725"/>
    </source>
</evidence>
<accession>A0ABM8UTD8</accession>
<reference evidence="5 6" key="1">
    <citation type="submission" date="2021-04" db="EMBL/GenBank/DDBJ databases">
        <authorList>
            <person name="Rodrigo-Torres L."/>
            <person name="Arahal R. D."/>
            <person name="Lucena T."/>
        </authorList>
    </citation>
    <scope>NUCLEOTIDE SEQUENCE [LARGE SCALE GENOMIC DNA]</scope>
    <source>
        <strain evidence="5 6">CECT 9623</strain>
    </source>
</reference>
<protein>
    <submittedName>
        <fullName evidence="5">HTH-type transcriptional activator RhaR</fullName>
    </submittedName>
</protein>
<keyword evidence="6" id="KW-1185">Reference proteome</keyword>
<proteinExistence type="predicted"/>